<feature type="signal peptide" evidence="8">
    <location>
        <begin position="1"/>
        <end position="27"/>
    </location>
</feature>
<dbReference type="SUPFAM" id="SSF50370">
    <property type="entry name" value="Ricin B-like lectins"/>
    <property type="match status" value="1"/>
</dbReference>
<dbReference type="SMART" id="SM00633">
    <property type="entry name" value="Glyco_10"/>
    <property type="match status" value="1"/>
</dbReference>
<dbReference type="InterPro" id="IPR017853">
    <property type="entry name" value="GH"/>
</dbReference>
<dbReference type="SUPFAM" id="SSF49384">
    <property type="entry name" value="Carbohydrate-binding domain"/>
    <property type="match status" value="1"/>
</dbReference>
<accession>F2JL21</accession>
<reference evidence="11 12" key="1">
    <citation type="journal article" date="2011" name="J. Bacteriol.">
        <title>Complete genome sequence of the cellulose-degrading bacterium Cellulosilyticum lentocellum.</title>
        <authorList>
            <consortium name="US DOE Joint Genome Institute"/>
            <person name="Miller D.A."/>
            <person name="Suen G."/>
            <person name="Bruce D."/>
            <person name="Copeland A."/>
            <person name="Cheng J.F."/>
            <person name="Detter C."/>
            <person name="Goodwin L.A."/>
            <person name="Han C.S."/>
            <person name="Hauser L.J."/>
            <person name="Land M.L."/>
            <person name="Lapidus A."/>
            <person name="Lucas S."/>
            <person name="Meincke L."/>
            <person name="Pitluck S."/>
            <person name="Tapia R."/>
            <person name="Teshima H."/>
            <person name="Woyke T."/>
            <person name="Fox B.G."/>
            <person name="Angert E.R."/>
            <person name="Currie C.R."/>
        </authorList>
    </citation>
    <scope>NUCLEOTIDE SEQUENCE [LARGE SCALE GENOMIC DNA]</scope>
    <source>
        <strain evidence="12">ATCC 49066 / DSM 5427 / NCIMB 11756 / RHM5</strain>
    </source>
</reference>
<dbReference type="InterPro" id="IPR012291">
    <property type="entry name" value="CBM2_carb-bd_dom_sf"/>
</dbReference>
<feature type="domain" description="GH10" evidence="10">
    <location>
        <begin position="31"/>
        <end position="383"/>
    </location>
</feature>
<dbReference type="GO" id="GO:0030247">
    <property type="term" value="F:polysaccharide binding"/>
    <property type="evidence" value="ECO:0007669"/>
    <property type="project" value="UniProtKB-UniRule"/>
</dbReference>
<dbReference type="PANTHER" id="PTHR31490:SF90">
    <property type="entry name" value="ENDO-1,4-BETA-XYLANASE A"/>
    <property type="match status" value="1"/>
</dbReference>
<proteinExistence type="inferred from homology"/>
<keyword evidence="8" id="KW-0732">Signal</keyword>
<dbReference type="AlphaFoldDB" id="F2JL21"/>
<evidence type="ECO:0000313" key="12">
    <source>
        <dbReference type="Proteomes" id="UP000008467"/>
    </source>
</evidence>
<dbReference type="InterPro" id="IPR035992">
    <property type="entry name" value="Ricin_B-like_lectins"/>
</dbReference>
<comment type="similarity">
    <text evidence="1 7">Belongs to the glycosyl hydrolase 10 (cellulase F) family.</text>
</comment>
<name>F2JL21_CELLD</name>
<dbReference type="PROSITE" id="PS51173">
    <property type="entry name" value="CBM2"/>
    <property type="match status" value="1"/>
</dbReference>
<dbReference type="EC" id="3.2.1.8" evidence="7"/>
<dbReference type="HOGENOM" id="CLU_435301_0_0_9"/>
<evidence type="ECO:0000313" key="11">
    <source>
        <dbReference type="EMBL" id="ADZ84562.1"/>
    </source>
</evidence>
<evidence type="ECO:0000256" key="3">
    <source>
        <dbReference type="ARBA" id="ARBA00023277"/>
    </source>
</evidence>
<evidence type="ECO:0000256" key="5">
    <source>
        <dbReference type="ARBA" id="ARBA00023326"/>
    </source>
</evidence>
<dbReference type="PANTHER" id="PTHR31490">
    <property type="entry name" value="GLYCOSYL HYDROLASE"/>
    <property type="match status" value="1"/>
</dbReference>
<dbReference type="KEGG" id="cle:Clole_2864"/>
<keyword evidence="12" id="KW-1185">Reference proteome</keyword>
<dbReference type="GO" id="GO:0045493">
    <property type="term" value="P:xylan catabolic process"/>
    <property type="evidence" value="ECO:0007669"/>
    <property type="project" value="UniProtKB-KW"/>
</dbReference>
<evidence type="ECO:0000256" key="4">
    <source>
        <dbReference type="ARBA" id="ARBA00023295"/>
    </source>
</evidence>
<dbReference type="InterPro" id="IPR001919">
    <property type="entry name" value="CBD2"/>
</dbReference>
<dbReference type="Gene3D" id="2.60.40.290">
    <property type="match status" value="1"/>
</dbReference>
<dbReference type="SUPFAM" id="SSF51445">
    <property type="entry name" value="(Trans)glycosidases"/>
    <property type="match status" value="1"/>
</dbReference>
<dbReference type="Pfam" id="PF00331">
    <property type="entry name" value="Glyco_hydro_10"/>
    <property type="match status" value="1"/>
</dbReference>
<protein>
    <recommendedName>
        <fullName evidence="7">Beta-xylanase</fullName>
        <ecNumber evidence="7">3.2.1.8</ecNumber>
    </recommendedName>
</protein>
<dbReference type="PROSITE" id="PS00591">
    <property type="entry name" value="GH10_1"/>
    <property type="match status" value="1"/>
</dbReference>
<dbReference type="Gene3D" id="3.20.20.80">
    <property type="entry name" value="Glycosidases"/>
    <property type="match status" value="1"/>
</dbReference>
<dbReference type="InterPro" id="IPR001000">
    <property type="entry name" value="GH10_dom"/>
</dbReference>
<dbReference type="EMBL" id="CP002582">
    <property type="protein sequence ID" value="ADZ84562.1"/>
    <property type="molecule type" value="Genomic_DNA"/>
</dbReference>
<keyword evidence="5 7" id="KW-0624">Polysaccharide degradation</keyword>
<dbReference type="GO" id="GO:0031176">
    <property type="term" value="F:endo-1,4-beta-xylanase activity"/>
    <property type="evidence" value="ECO:0007669"/>
    <property type="project" value="UniProtKB-EC"/>
</dbReference>
<dbReference type="Pfam" id="PF00553">
    <property type="entry name" value="CBM_2"/>
    <property type="match status" value="1"/>
</dbReference>
<feature type="chain" id="PRO_5003284238" description="Beta-xylanase" evidence="8">
    <location>
        <begin position="28"/>
        <end position="669"/>
    </location>
</feature>
<evidence type="ECO:0000256" key="7">
    <source>
        <dbReference type="RuleBase" id="RU361174"/>
    </source>
</evidence>
<evidence type="ECO:0000259" key="9">
    <source>
        <dbReference type="PROSITE" id="PS51173"/>
    </source>
</evidence>
<feature type="domain" description="CBM2" evidence="9">
    <location>
        <begin position="567"/>
        <end position="669"/>
    </location>
</feature>
<dbReference type="RefSeq" id="WP_013657843.1">
    <property type="nucleotide sequence ID" value="NC_015275.1"/>
</dbReference>
<keyword evidence="2 7" id="KW-0378">Hydrolase</keyword>
<keyword evidence="11" id="KW-0858">Xylan degradation</keyword>
<dbReference type="InterPro" id="IPR031158">
    <property type="entry name" value="GH10_AS"/>
</dbReference>
<organism evidence="11 12">
    <name type="scientific">Cellulosilyticum lentocellum (strain ATCC 49066 / DSM 5427 / NCIMB 11756 / RHM5)</name>
    <name type="common">Clostridium lentocellum</name>
    <dbReference type="NCBI Taxonomy" id="642492"/>
    <lineage>
        <taxon>Bacteria</taxon>
        <taxon>Bacillati</taxon>
        <taxon>Bacillota</taxon>
        <taxon>Clostridia</taxon>
        <taxon>Lachnospirales</taxon>
        <taxon>Cellulosilyticaceae</taxon>
        <taxon>Cellulosilyticum</taxon>
    </lineage>
</organism>
<dbReference type="Proteomes" id="UP000008467">
    <property type="component" value="Chromosome"/>
</dbReference>
<dbReference type="PRINTS" id="PR00134">
    <property type="entry name" value="GLHYDRLASE10"/>
</dbReference>
<dbReference type="PROSITE" id="PS51760">
    <property type="entry name" value="GH10_2"/>
    <property type="match status" value="1"/>
</dbReference>
<dbReference type="SMART" id="SM00458">
    <property type="entry name" value="RICIN"/>
    <property type="match status" value="1"/>
</dbReference>
<keyword evidence="3 7" id="KW-0119">Carbohydrate metabolism</keyword>
<dbReference type="Pfam" id="PF14200">
    <property type="entry name" value="RicinB_lectin_2"/>
    <property type="match status" value="1"/>
</dbReference>
<evidence type="ECO:0000256" key="2">
    <source>
        <dbReference type="ARBA" id="ARBA00022801"/>
    </source>
</evidence>
<dbReference type="SMART" id="SM00637">
    <property type="entry name" value="CBD_II"/>
    <property type="match status" value="1"/>
</dbReference>
<feature type="active site" description="Nucleophile" evidence="6">
    <location>
        <position position="311"/>
    </location>
</feature>
<comment type="catalytic activity">
    <reaction evidence="7">
        <text>Endohydrolysis of (1-&gt;4)-beta-D-xylosidic linkages in xylans.</text>
        <dbReference type="EC" id="3.2.1.8"/>
    </reaction>
</comment>
<dbReference type="InterPro" id="IPR008965">
    <property type="entry name" value="CBM2/CBM3_carb-bd_dom_sf"/>
</dbReference>
<dbReference type="eggNOG" id="COG3693">
    <property type="taxonomic scope" value="Bacteria"/>
</dbReference>
<sequence length="669" mass="73176">MFIKKHSKVVSLFLALMMILTMGTSNAVNAAATDTTLLNTYGQLFGKIGASVVYDELYNANAFNALKKEYNSTTIGNEMKPDYILSNWSPTLISVAQAKALGYYIPSNYTESTVPKLNFNQVDNVLKTCYENGIALRAHTLVWHAQTPDWYFRSGYSKNGSYVSQAVMDARLEFYVKSYMNHVYSSKYGSVVYAWDVVNEYLHADSKSGWIQIYGPVNTKASFVKKAFQFANQVLVERGLTNSVSLFYNDYNTYMVSDKIVELVKFINSDKKICNGVGMQSHVGTNFPSVSYYMDAVKKFTNAGFEIQITELDIANTSDQVQADYCYNLFSELIKAKKSGSNITGITFWGLADSNSWISKDNPLLYKTVGGTPKASYYSVLKAYTDSGSQVNPTPTPTPTPTPNSNYATLKDGWYYIKNVNAQKYLQVKDNVGANGQNVEIGTGSGVAGQKWQLVNKGEGYVTLKNGNGYMLDVAYGKDENGTNIQTYEANNTSAQLFKVLPTSQSGVYGIVLKCTTDIRGLDVSNKATTDGANVQAYAYYGATNQTWLFESCSAPGGSTPETPTEPEVPQTGDMIKVQIVSDWTSGATANITVTNLTGKALNGWTCTFTLDRPIASLWSATLVNQVGNTYTIANPDWQPNLAAGESYTFGCNLGSGPATVTATNASLK</sequence>
<evidence type="ECO:0000256" key="6">
    <source>
        <dbReference type="PROSITE-ProRule" id="PRU10061"/>
    </source>
</evidence>
<gene>
    <name evidence="11" type="ordered locus">Clole_2864</name>
</gene>
<evidence type="ECO:0000256" key="1">
    <source>
        <dbReference type="ARBA" id="ARBA00007495"/>
    </source>
</evidence>
<dbReference type="InterPro" id="IPR000772">
    <property type="entry name" value="Ricin_B_lectin"/>
</dbReference>
<evidence type="ECO:0000256" key="8">
    <source>
        <dbReference type="SAM" id="SignalP"/>
    </source>
</evidence>
<dbReference type="InterPro" id="IPR044846">
    <property type="entry name" value="GH10"/>
</dbReference>
<evidence type="ECO:0000259" key="10">
    <source>
        <dbReference type="PROSITE" id="PS51760"/>
    </source>
</evidence>
<dbReference type="CDD" id="cd00161">
    <property type="entry name" value="beta-trefoil_Ricin-like"/>
    <property type="match status" value="1"/>
</dbReference>
<dbReference type="STRING" id="642492.Clole_2864"/>
<keyword evidence="4 7" id="KW-0326">Glycosidase</keyword>
<dbReference type="Gene3D" id="2.80.10.50">
    <property type="match status" value="2"/>
</dbReference>